<dbReference type="GO" id="GO:0032366">
    <property type="term" value="P:intracellular sterol transport"/>
    <property type="evidence" value="ECO:0007669"/>
    <property type="project" value="UniProtKB-UniRule"/>
</dbReference>
<evidence type="ECO:0000313" key="13">
    <source>
        <dbReference type="Proteomes" id="UP001302126"/>
    </source>
</evidence>
<comment type="similarity">
    <text evidence="2 10">Belongs to the ARV1 family.</text>
</comment>
<keyword evidence="4 10" id="KW-0812">Transmembrane</keyword>
<dbReference type="GO" id="GO:0006665">
    <property type="term" value="P:sphingolipid metabolic process"/>
    <property type="evidence" value="ECO:0007669"/>
    <property type="project" value="UniProtKB-UniRule"/>
</dbReference>
<proteinExistence type="inferred from homology"/>
<dbReference type="PANTHER" id="PTHR14467">
    <property type="entry name" value="ARV1"/>
    <property type="match status" value="1"/>
</dbReference>
<feature type="compositionally biased region" description="Low complexity" evidence="11">
    <location>
        <begin position="1"/>
        <end position="11"/>
    </location>
</feature>
<sequence>MNPSSQRSSSSTYYPAARESDSTSVRPRNRRLASTKGDDGNSSSSSSPSRTPSRGTATPIPAAHIGSVTGKNDSRTEVAWSRTNTKNTNTGTGGGLLGGSWAPSWASVQDFASSIVSTGESLINGEPHRPQTRDGNQAGRRGYKTSSKNDAWGPEPPSEARPRSSDIAAGSLAKREARLKAMRTASVLESHEGVNGGLDFAGKFKKRNSDENLRGTAANEEPEDYLVYIHHVQPTDTYAGLVLKYRCREDAFRKANGLWSRDGIQIRKWLMMPVDACEVRGRPCDAPRDPSAKVDLLAKTPEPSDPWGRDDQAAQGDFFASPTHGNKTSEQSKSGDDDRPWTHVRWVSIDSHPNPVEVARVPRKVVGYFPPRRKKSIHTVSTTSTPRGSVDVPSFTLSESGLESPGRTTTSRRPSLLSSRSPISSSQQSGHPNLAAPRSHPNIQGADNDPRPAWMRRPGGVGSLGRNVRAPGPQKDYFNDWANKHLPGLNIDSLPSMSIMGSESARFGFTKVDDNAPPAIVESPFGEGQDANAASRQGTGLDKAAAAVETWLRGAFERAKSGNVTPILGPRRGGGGVGSTSGAAGQGDLIELENAEGEDGRGGWHDSTWDTGGLLGSLSLPSGAVSGQNTSGSSFSEEPGLRARGTKMPICIECRHPVKTLWREGGGNDKTGHNIRLTVCKNCGRFCDKYVEHDFVVLFIDLVLIKPQVYRHLLHNTLMKDEDEFAPSIIRLGVLLLLFDVYLTWARIERQLSSSSPDPASSSGDVLTEGGGDDAADLGFGTTGSFGRLAQQPIVFQYIFFLILCSLSTLAFHGSIRFLTSSRFSPLAFLGILPQYSRPNSVSTALLVSSSTKLFPILMVIWEYDVPAAARALGWAVVANNVEALKILLDCGYGVAALLAMAGALSRWMMGRVVLWAAGLEGVDSAGETGVAEDGRALGAALMYVKDWAEKLAVG</sequence>
<dbReference type="InterPro" id="IPR007290">
    <property type="entry name" value="Arv1"/>
</dbReference>
<dbReference type="GO" id="GO:0016125">
    <property type="term" value="P:sterol metabolic process"/>
    <property type="evidence" value="ECO:0007669"/>
    <property type="project" value="UniProtKB-UniRule"/>
</dbReference>
<evidence type="ECO:0000256" key="8">
    <source>
        <dbReference type="ARBA" id="ARBA00023098"/>
    </source>
</evidence>
<evidence type="ECO:0000256" key="7">
    <source>
        <dbReference type="ARBA" id="ARBA00023055"/>
    </source>
</evidence>
<dbReference type="GO" id="GO:0005789">
    <property type="term" value="C:endoplasmic reticulum membrane"/>
    <property type="evidence" value="ECO:0007669"/>
    <property type="project" value="UniProtKB-SubCell"/>
</dbReference>
<dbReference type="GO" id="GO:0097036">
    <property type="term" value="P:regulation of plasma membrane sterol distribution"/>
    <property type="evidence" value="ECO:0007669"/>
    <property type="project" value="UniProtKB-UniRule"/>
</dbReference>
<organism evidence="12 13">
    <name type="scientific">Podospora australis</name>
    <dbReference type="NCBI Taxonomy" id="1536484"/>
    <lineage>
        <taxon>Eukaryota</taxon>
        <taxon>Fungi</taxon>
        <taxon>Dikarya</taxon>
        <taxon>Ascomycota</taxon>
        <taxon>Pezizomycotina</taxon>
        <taxon>Sordariomycetes</taxon>
        <taxon>Sordariomycetidae</taxon>
        <taxon>Sordariales</taxon>
        <taxon>Podosporaceae</taxon>
        <taxon>Podospora</taxon>
    </lineage>
</organism>
<keyword evidence="7 10" id="KW-0445">Lipid transport</keyword>
<protein>
    <recommendedName>
        <fullName evidence="10">Protein ARV</fullName>
    </recommendedName>
</protein>
<dbReference type="InterPro" id="IPR036779">
    <property type="entry name" value="LysM_dom_sf"/>
</dbReference>
<dbReference type="GO" id="GO:0032541">
    <property type="term" value="C:cortical endoplasmic reticulum"/>
    <property type="evidence" value="ECO:0007669"/>
    <property type="project" value="TreeGrafter"/>
</dbReference>
<comment type="caution">
    <text evidence="10">Lacks conserved residue(s) required for the propagation of feature annotation.</text>
</comment>
<evidence type="ECO:0000256" key="2">
    <source>
        <dbReference type="ARBA" id="ARBA00009187"/>
    </source>
</evidence>
<dbReference type="CDD" id="cd00118">
    <property type="entry name" value="LysM"/>
    <property type="match status" value="1"/>
</dbReference>
<keyword evidence="9 10" id="KW-0472">Membrane</keyword>
<gene>
    <name evidence="12" type="ORF">QBC35DRAFT_510950</name>
</gene>
<accession>A0AAN6X5E9</accession>
<comment type="function">
    <text evidence="10">Regulates also the sphingolipid metabolism.</text>
</comment>
<feature type="compositionally biased region" description="Low complexity" evidence="11">
    <location>
        <begin position="404"/>
        <end position="430"/>
    </location>
</feature>
<keyword evidence="5 10" id="KW-0256">Endoplasmic reticulum</keyword>
<dbReference type="AlphaFoldDB" id="A0AAN6X5E9"/>
<name>A0AAN6X5E9_9PEZI</name>
<feature type="transmembrane region" description="Helical" evidence="10">
    <location>
        <begin position="795"/>
        <end position="820"/>
    </location>
</feature>
<comment type="function">
    <text evidence="10">Mediator of sterol homeostasis involved in sterol uptake, trafficking and distribution into membranes.</text>
</comment>
<evidence type="ECO:0000256" key="1">
    <source>
        <dbReference type="ARBA" id="ARBA00004477"/>
    </source>
</evidence>
<dbReference type="PANTHER" id="PTHR14467:SF0">
    <property type="entry name" value="PROTEIN ARV1"/>
    <property type="match status" value="1"/>
</dbReference>
<feature type="region of interest" description="Disordered" evidence="11">
    <location>
        <begin position="377"/>
        <end position="472"/>
    </location>
</feature>
<evidence type="ECO:0000256" key="5">
    <source>
        <dbReference type="ARBA" id="ARBA00022824"/>
    </source>
</evidence>
<dbReference type="GO" id="GO:0000139">
    <property type="term" value="C:Golgi membrane"/>
    <property type="evidence" value="ECO:0007669"/>
    <property type="project" value="UniProtKB-SubCell"/>
</dbReference>
<evidence type="ECO:0000256" key="10">
    <source>
        <dbReference type="RuleBase" id="RU368065"/>
    </source>
</evidence>
<keyword evidence="3 10" id="KW-0813">Transport</keyword>
<dbReference type="InterPro" id="IPR018392">
    <property type="entry name" value="LysM"/>
</dbReference>
<feature type="compositionally biased region" description="Polar residues" evidence="11">
    <location>
        <begin position="323"/>
        <end position="332"/>
    </location>
</feature>
<evidence type="ECO:0000313" key="12">
    <source>
        <dbReference type="EMBL" id="KAK4193708.1"/>
    </source>
</evidence>
<keyword evidence="10" id="KW-0746">Sphingolipid metabolism</keyword>
<feature type="compositionally biased region" description="Polar residues" evidence="11">
    <location>
        <begin position="378"/>
        <end position="387"/>
    </location>
</feature>
<comment type="subcellular location">
    <subcellularLocation>
        <location evidence="1 10">Endoplasmic reticulum membrane</location>
        <topology evidence="1 10">Multi-pass membrane protein</topology>
    </subcellularLocation>
    <subcellularLocation>
        <location evidence="10">Golgi apparatus membrane</location>
        <topology evidence="10">Multi-pass membrane protein</topology>
    </subcellularLocation>
</comment>
<feature type="compositionally biased region" description="Basic and acidic residues" evidence="11">
    <location>
        <begin position="282"/>
        <end position="292"/>
    </location>
</feature>
<reference evidence="12" key="1">
    <citation type="journal article" date="2023" name="Mol. Phylogenet. Evol.">
        <title>Genome-scale phylogeny and comparative genomics of the fungal order Sordariales.</title>
        <authorList>
            <person name="Hensen N."/>
            <person name="Bonometti L."/>
            <person name="Westerberg I."/>
            <person name="Brannstrom I.O."/>
            <person name="Guillou S."/>
            <person name="Cros-Aarteil S."/>
            <person name="Calhoun S."/>
            <person name="Haridas S."/>
            <person name="Kuo A."/>
            <person name="Mondo S."/>
            <person name="Pangilinan J."/>
            <person name="Riley R."/>
            <person name="LaButti K."/>
            <person name="Andreopoulos B."/>
            <person name="Lipzen A."/>
            <person name="Chen C."/>
            <person name="Yan M."/>
            <person name="Daum C."/>
            <person name="Ng V."/>
            <person name="Clum A."/>
            <person name="Steindorff A."/>
            <person name="Ohm R.A."/>
            <person name="Martin F."/>
            <person name="Silar P."/>
            <person name="Natvig D.O."/>
            <person name="Lalanne C."/>
            <person name="Gautier V."/>
            <person name="Ament-Velasquez S.L."/>
            <person name="Kruys A."/>
            <person name="Hutchinson M.I."/>
            <person name="Powell A.J."/>
            <person name="Barry K."/>
            <person name="Miller A.N."/>
            <person name="Grigoriev I.V."/>
            <person name="Debuchy R."/>
            <person name="Gladieux P."/>
            <person name="Hiltunen Thoren M."/>
            <person name="Johannesson H."/>
        </authorList>
    </citation>
    <scope>NUCLEOTIDE SEQUENCE</scope>
    <source>
        <strain evidence="12">PSN309</strain>
    </source>
</reference>
<reference evidence="12" key="2">
    <citation type="submission" date="2023-05" db="EMBL/GenBank/DDBJ databases">
        <authorList>
            <consortium name="Lawrence Berkeley National Laboratory"/>
            <person name="Steindorff A."/>
            <person name="Hensen N."/>
            <person name="Bonometti L."/>
            <person name="Westerberg I."/>
            <person name="Brannstrom I.O."/>
            <person name="Guillou S."/>
            <person name="Cros-Aarteil S."/>
            <person name="Calhoun S."/>
            <person name="Haridas S."/>
            <person name="Kuo A."/>
            <person name="Mondo S."/>
            <person name="Pangilinan J."/>
            <person name="Riley R."/>
            <person name="Labutti K."/>
            <person name="Andreopoulos B."/>
            <person name="Lipzen A."/>
            <person name="Chen C."/>
            <person name="Yanf M."/>
            <person name="Daum C."/>
            <person name="Ng V."/>
            <person name="Clum A."/>
            <person name="Ohm R."/>
            <person name="Martin F."/>
            <person name="Silar P."/>
            <person name="Natvig D."/>
            <person name="Lalanne C."/>
            <person name="Gautier V."/>
            <person name="Ament-Velasquez S.L."/>
            <person name="Kruys A."/>
            <person name="Hutchinson M.I."/>
            <person name="Powell A.J."/>
            <person name="Barry K."/>
            <person name="Miller A.N."/>
            <person name="Grigoriev I.V."/>
            <person name="Debuchy R."/>
            <person name="Gladieux P."/>
            <person name="Thoren M.H."/>
            <person name="Johannesson H."/>
        </authorList>
    </citation>
    <scope>NUCLEOTIDE SEQUENCE</scope>
    <source>
        <strain evidence="12">PSN309</strain>
    </source>
</reference>
<evidence type="ECO:0000256" key="9">
    <source>
        <dbReference type="ARBA" id="ARBA00023136"/>
    </source>
</evidence>
<feature type="compositionally biased region" description="Low complexity" evidence="11">
    <location>
        <begin position="42"/>
        <end position="54"/>
    </location>
</feature>
<feature type="region of interest" description="Disordered" evidence="11">
    <location>
        <begin position="282"/>
        <end position="341"/>
    </location>
</feature>
<dbReference type="Proteomes" id="UP001302126">
    <property type="component" value="Unassembled WGS sequence"/>
</dbReference>
<keyword evidence="10" id="KW-0333">Golgi apparatus</keyword>
<comment type="caution">
    <text evidence="12">The sequence shown here is derived from an EMBL/GenBank/DDBJ whole genome shotgun (WGS) entry which is preliminary data.</text>
</comment>
<dbReference type="EMBL" id="MU864350">
    <property type="protein sequence ID" value="KAK4193708.1"/>
    <property type="molecule type" value="Genomic_DNA"/>
</dbReference>
<feature type="region of interest" description="Disordered" evidence="11">
    <location>
        <begin position="120"/>
        <end position="168"/>
    </location>
</feature>
<feature type="region of interest" description="Disordered" evidence="11">
    <location>
        <begin position="566"/>
        <end position="585"/>
    </location>
</feature>
<dbReference type="Gene3D" id="3.10.350.10">
    <property type="entry name" value="LysM domain"/>
    <property type="match status" value="1"/>
</dbReference>
<keyword evidence="13" id="KW-1185">Reference proteome</keyword>
<feature type="region of interest" description="Disordered" evidence="11">
    <location>
        <begin position="1"/>
        <end position="96"/>
    </location>
</feature>
<keyword evidence="8 10" id="KW-0443">Lipid metabolism</keyword>
<evidence type="ECO:0000256" key="11">
    <source>
        <dbReference type="SAM" id="MobiDB-lite"/>
    </source>
</evidence>
<evidence type="ECO:0000256" key="4">
    <source>
        <dbReference type="ARBA" id="ARBA00022692"/>
    </source>
</evidence>
<evidence type="ECO:0000256" key="3">
    <source>
        <dbReference type="ARBA" id="ARBA00022448"/>
    </source>
</evidence>
<keyword evidence="6 10" id="KW-1133">Transmembrane helix</keyword>
<evidence type="ECO:0000256" key="6">
    <source>
        <dbReference type="ARBA" id="ARBA00022989"/>
    </source>
</evidence>
<dbReference type="Pfam" id="PF04161">
    <property type="entry name" value="Arv1"/>
    <property type="match status" value="1"/>
</dbReference>